<comment type="caution">
    <text evidence="2">The sequence shown here is derived from an EMBL/GenBank/DDBJ whole genome shotgun (WGS) entry which is preliminary data.</text>
</comment>
<dbReference type="PANTHER" id="PTHR15623:SF11">
    <property type="entry name" value="SPERMATOGENESIS-ASSOCIATED SERINE-RICH PROTEIN 2"/>
    <property type="match status" value="1"/>
</dbReference>
<feature type="compositionally biased region" description="Basic and acidic residues" evidence="1">
    <location>
        <begin position="1061"/>
        <end position="1072"/>
    </location>
</feature>
<feature type="compositionally biased region" description="Basic and acidic residues" evidence="1">
    <location>
        <begin position="835"/>
        <end position="845"/>
    </location>
</feature>
<feature type="compositionally biased region" description="Low complexity" evidence="1">
    <location>
        <begin position="746"/>
        <end position="763"/>
    </location>
</feature>
<feature type="compositionally biased region" description="Basic and acidic residues" evidence="1">
    <location>
        <begin position="1138"/>
        <end position="1149"/>
    </location>
</feature>
<dbReference type="GO" id="GO:0005737">
    <property type="term" value="C:cytoplasm"/>
    <property type="evidence" value="ECO:0007669"/>
    <property type="project" value="TreeGrafter"/>
</dbReference>
<feature type="region of interest" description="Disordered" evidence="1">
    <location>
        <begin position="259"/>
        <end position="334"/>
    </location>
</feature>
<feature type="region of interest" description="Disordered" evidence="1">
    <location>
        <begin position="1235"/>
        <end position="1273"/>
    </location>
</feature>
<feature type="compositionally biased region" description="Low complexity" evidence="1">
    <location>
        <begin position="664"/>
        <end position="698"/>
    </location>
</feature>
<evidence type="ECO:0000313" key="2">
    <source>
        <dbReference type="EMBL" id="CAI8052062.1"/>
    </source>
</evidence>
<feature type="compositionally biased region" description="Low complexity" evidence="1">
    <location>
        <begin position="849"/>
        <end position="862"/>
    </location>
</feature>
<feature type="compositionally biased region" description="Polar residues" evidence="1">
    <location>
        <begin position="777"/>
        <end position="788"/>
    </location>
</feature>
<feature type="compositionally biased region" description="Basic and acidic residues" evidence="1">
    <location>
        <begin position="991"/>
        <end position="1001"/>
    </location>
</feature>
<feature type="compositionally biased region" description="Pro residues" evidence="1">
    <location>
        <begin position="1037"/>
        <end position="1051"/>
    </location>
</feature>
<proteinExistence type="predicted"/>
<feature type="compositionally biased region" description="Gly residues" evidence="1">
    <location>
        <begin position="863"/>
        <end position="885"/>
    </location>
</feature>
<dbReference type="PANTHER" id="PTHR15623">
    <property type="entry name" value="SPERMATOGENESIS-ASSOCIATED SERINE-RICH PROTEIN 2-RELATED"/>
    <property type="match status" value="1"/>
</dbReference>
<evidence type="ECO:0000313" key="3">
    <source>
        <dbReference type="Proteomes" id="UP001174909"/>
    </source>
</evidence>
<feature type="compositionally biased region" description="Basic and acidic residues" evidence="1">
    <location>
        <begin position="548"/>
        <end position="560"/>
    </location>
</feature>
<dbReference type="InterPro" id="IPR009816">
    <property type="entry name" value="SPATS2-like"/>
</dbReference>
<name>A0AA35XIH8_GEOBA</name>
<dbReference type="Pfam" id="PF07139">
    <property type="entry name" value="SPATS2-like"/>
    <property type="match status" value="1"/>
</dbReference>
<dbReference type="Proteomes" id="UP001174909">
    <property type="component" value="Unassembled WGS sequence"/>
</dbReference>
<feature type="compositionally biased region" description="Low complexity" evidence="1">
    <location>
        <begin position="493"/>
        <end position="531"/>
    </location>
</feature>
<feature type="compositionally biased region" description="Low complexity" evidence="1">
    <location>
        <begin position="1163"/>
        <end position="1196"/>
    </location>
</feature>
<feature type="region of interest" description="Disordered" evidence="1">
    <location>
        <begin position="26"/>
        <end position="128"/>
    </location>
</feature>
<feature type="region of interest" description="Disordered" evidence="1">
    <location>
        <begin position="485"/>
        <end position="900"/>
    </location>
</feature>
<feature type="compositionally biased region" description="Low complexity" evidence="1">
    <location>
        <begin position="56"/>
        <end position="72"/>
    </location>
</feature>
<feature type="compositionally biased region" description="Low complexity" evidence="1">
    <location>
        <begin position="1249"/>
        <end position="1267"/>
    </location>
</feature>
<feature type="compositionally biased region" description="Polar residues" evidence="1">
    <location>
        <begin position="1235"/>
        <end position="1248"/>
    </location>
</feature>
<organism evidence="2 3">
    <name type="scientific">Geodia barretti</name>
    <name type="common">Barrett's horny sponge</name>
    <dbReference type="NCBI Taxonomy" id="519541"/>
    <lineage>
        <taxon>Eukaryota</taxon>
        <taxon>Metazoa</taxon>
        <taxon>Porifera</taxon>
        <taxon>Demospongiae</taxon>
        <taxon>Heteroscleromorpha</taxon>
        <taxon>Tetractinellida</taxon>
        <taxon>Astrophorina</taxon>
        <taxon>Geodiidae</taxon>
        <taxon>Geodia</taxon>
    </lineage>
</organism>
<feature type="compositionally biased region" description="Low complexity" evidence="1">
    <location>
        <begin position="102"/>
        <end position="123"/>
    </location>
</feature>
<feature type="compositionally biased region" description="Polar residues" evidence="1">
    <location>
        <begin position="1089"/>
        <end position="1108"/>
    </location>
</feature>
<keyword evidence="3" id="KW-1185">Reference proteome</keyword>
<feature type="compositionally biased region" description="Low complexity" evidence="1">
    <location>
        <begin position="1002"/>
        <end position="1036"/>
    </location>
</feature>
<feature type="compositionally biased region" description="Polar residues" evidence="1">
    <location>
        <begin position="1073"/>
        <end position="1082"/>
    </location>
</feature>
<feature type="compositionally biased region" description="Basic and acidic residues" evidence="1">
    <location>
        <begin position="290"/>
        <end position="302"/>
    </location>
</feature>
<feature type="region of interest" description="Disordered" evidence="1">
    <location>
        <begin position="1287"/>
        <end position="1308"/>
    </location>
</feature>
<gene>
    <name evidence="2" type="ORF">GBAR_LOCUS28503</name>
</gene>
<feature type="compositionally biased region" description="Basic and acidic residues" evidence="1">
    <location>
        <begin position="968"/>
        <end position="983"/>
    </location>
</feature>
<sequence length="1308" mass="138308">MQNGTDLLPSSPAAAVRPLSCSELNYFLTDPRPPTSAGYQMEAAAVPSPPHPSTSPPITAGGNTAATTSGPGRESGDVVNTGSGRGYQLPQRFRAKREKNRQQQQQQQHHQQQFHGTGNNNNNNKKDPPVAAVAAVAAAAAAAAAGMSREEINLNSLLATARHGLPIPFPATSSPPGYMGVAGGGRGPFNFGGGMGGGGVIMFPTPNGQVITKIGPYKEPLLPSGPPPLLPHHGGLHYSPLAFAHHANVKAAMQAMGMFSPNNRKDHGFKFPPPPMLPETPKSPAYSAADMHKARVHSRSESASHALGQINSRSTPSSTSSSPGGGGSNHDPSLKKLMKDLHRCEVSIVRYQTMLNEHCDAGLRFLRQAFITLHIGLNTREKDIARELQITRQTAGVILQRRHTTACVLRQLAERAGELEETQVHELKKQIKQFVADRKVDEEIGTTSRFIGDPDDLLPHVMTFGKVVNRRHVYTHWEGDPAAAVEKSKHASTRSSTSVFSSPPSSLPTTPSPTHSNEHTTPTATTAVPATKSNREGSNGDPISDDSVFERESPSVEKDSIGSLDLEVNEEVGATNRGGEKREEEKSEVACGEVEEEGFRKESVGDIPDGDSMSVSQCPNRGCGKEGDAPQSSSSSSSATRGVKTAGTHPPATLESSSDSRQESTPSSPPTSSSTASLNSTPAVSGSNSPSVSSGDSPAKPPASTVSVSHNKPRQPFSRKFAAPIVVTHTRRSFPKSLPKNLDPKSTVTLLLSSPSSSSSSTSDKSQQKHGKHGNKNKSFNSRRGQFPSSSSSSSYHPSSSSITTTGAEGDQEETSRDSQPTSSVPSSSLSVRLKGREKERELWRKRFSTSSSSLPSSSRGSSGAGEGGGRQGSMSGEEGGGGGVRVKRSPEEMSAIQSRVRESLKAQGVFLYDPVTGAIPAESLRESVDSGVGKSEPHLSDSLRSSSADLKKKTPTQLRRERKKRQRERERRQKELERRGQEEGGSGGGDKQREGERLTDKTSASTSRTTSPLSSLENSTSSDTPTESVSPSRSLSPPPPPPPPLPPPLSPSDTSNRLGEQGDRPARRGENDNTFPKTGSKSVPAGSQLVSSLSEDGDSLSTKTGTNGEVGAPVTARKVGGSPGLMRSTDSASIEWEMSRQQRRHEGVDVVTPLDSPHQSQTRSTGGPGSSVTGVVNRTSSLPSPSSSSPPLTLTRNGLTHSNHATPTSAHLAQQHLQQQSQQCTSAVICTTPSSGTSASSVNYTNGTTELSSNTPSPSSHQPTSTINPSCTLKKLPATSRQMMCPNKFQQNGNEEGPILIINGHEE</sequence>
<feature type="compositionally biased region" description="Low complexity" evidence="1">
    <location>
        <begin position="789"/>
        <end position="802"/>
    </location>
</feature>
<dbReference type="EMBL" id="CASHTH010003983">
    <property type="protein sequence ID" value="CAI8052062.1"/>
    <property type="molecule type" value="Genomic_DNA"/>
</dbReference>
<feature type="region of interest" description="Disordered" evidence="1">
    <location>
        <begin position="925"/>
        <end position="1207"/>
    </location>
</feature>
<protein>
    <submittedName>
        <fullName evidence="2">SPATS2-like protein</fullName>
    </submittedName>
</protein>
<evidence type="ECO:0000256" key="1">
    <source>
        <dbReference type="SAM" id="MobiDB-lite"/>
    </source>
</evidence>
<accession>A0AA35XIH8</accession>
<feature type="compositionally biased region" description="Basic and acidic residues" evidence="1">
    <location>
        <begin position="578"/>
        <end position="588"/>
    </location>
</feature>
<reference evidence="2" key="1">
    <citation type="submission" date="2023-03" db="EMBL/GenBank/DDBJ databases">
        <authorList>
            <person name="Steffen K."/>
            <person name="Cardenas P."/>
        </authorList>
    </citation>
    <scope>NUCLEOTIDE SEQUENCE</scope>
</reference>
<feature type="compositionally biased region" description="Polar residues" evidence="1">
    <location>
        <begin position="1197"/>
        <end position="1207"/>
    </location>
</feature>
<feature type="compositionally biased region" description="Low complexity" evidence="1">
    <location>
        <begin position="818"/>
        <end position="833"/>
    </location>
</feature>